<evidence type="ECO:0000256" key="1">
    <source>
        <dbReference type="SAM" id="MobiDB-lite"/>
    </source>
</evidence>
<dbReference type="HOGENOM" id="CLU_2251953_0_0_1"/>
<evidence type="ECO:0000313" key="2">
    <source>
        <dbReference type="EMBL" id="EGE09029.1"/>
    </source>
</evidence>
<organism evidence="2 3">
    <name type="scientific">Trichophyton equinum (strain ATCC MYA-4606 / CBS 127.97)</name>
    <name type="common">Horse ringworm fungus</name>
    <dbReference type="NCBI Taxonomy" id="559882"/>
    <lineage>
        <taxon>Eukaryota</taxon>
        <taxon>Fungi</taxon>
        <taxon>Dikarya</taxon>
        <taxon>Ascomycota</taxon>
        <taxon>Pezizomycotina</taxon>
        <taxon>Eurotiomycetes</taxon>
        <taxon>Eurotiomycetidae</taxon>
        <taxon>Onygenales</taxon>
        <taxon>Arthrodermataceae</taxon>
        <taxon>Trichophyton</taxon>
    </lineage>
</organism>
<dbReference type="Proteomes" id="UP000009169">
    <property type="component" value="Unassembled WGS sequence"/>
</dbReference>
<gene>
    <name evidence="2" type="ORF">TEQG_07941</name>
</gene>
<protein>
    <submittedName>
        <fullName evidence="2">Uncharacterized protein</fullName>
    </submittedName>
</protein>
<dbReference type="VEuPathDB" id="FungiDB:TEQG_07941"/>
<feature type="compositionally biased region" description="Polar residues" evidence="1">
    <location>
        <begin position="8"/>
        <end position="18"/>
    </location>
</feature>
<evidence type="ECO:0000313" key="3">
    <source>
        <dbReference type="Proteomes" id="UP000009169"/>
    </source>
</evidence>
<dbReference type="EMBL" id="DS995792">
    <property type="protein sequence ID" value="EGE09029.1"/>
    <property type="molecule type" value="Genomic_DNA"/>
</dbReference>
<feature type="compositionally biased region" description="Basic and acidic residues" evidence="1">
    <location>
        <begin position="57"/>
        <end position="67"/>
    </location>
</feature>
<keyword evidence="3" id="KW-1185">Reference proteome</keyword>
<name>F2Q4G1_TRIEC</name>
<proteinExistence type="predicted"/>
<dbReference type="AlphaFoldDB" id="F2Q4G1"/>
<sequence>MEMKILPSQPSRANSAVQQPVHISPTVLRESLMKQTGRWSRRGRSPERSQGSSTEWRAGEDEQEMKRTQASKGAAGGRGCARCDRTVGLLAGSGDFLRLERRRA</sequence>
<reference evidence="3" key="1">
    <citation type="journal article" date="2012" name="MBio">
        <title>Comparative genome analysis of Trichophyton rubrum and related dermatophytes reveals candidate genes involved in infection.</title>
        <authorList>
            <person name="Martinez D.A."/>
            <person name="Oliver B.G."/>
            <person name="Graeser Y."/>
            <person name="Goldberg J.M."/>
            <person name="Li W."/>
            <person name="Martinez-Rossi N.M."/>
            <person name="Monod M."/>
            <person name="Shelest E."/>
            <person name="Barton R.C."/>
            <person name="Birch E."/>
            <person name="Brakhage A.A."/>
            <person name="Chen Z."/>
            <person name="Gurr S.J."/>
            <person name="Heiman D."/>
            <person name="Heitman J."/>
            <person name="Kosti I."/>
            <person name="Rossi A."/>
            <person name="Saif S."/>
            <person name="Samalova M."/>
            <person name="Saunders C.W."/>
            <person name="Shea T."/>
            <person name="Summerbell R.C."/>
            <person name="Xu J."/>
            <person name="Young S."/>
            <person name="Zeng Q."/>
            <person name="Birren B.W."/>
            <person name="Cuomo C.A."/>
            <person name="White T.C."/>
        </authorList>
    </citation>
    <scope>NUCLEOTIDE SEQUENCE [LARGE SCALE GENOMIC DNA]</scope>
    <source>
        <strain evidence="3">ATCC MYA-4606 / CBS 127.97</strain>
    </source>
</reference>
<feature type="region of interest" description="Disordered" evidence="1">
    <location>
        <begin position="1"/>
        <end position="81"/>
    </location>
</feature>
<accession>F2Q4G1</accession>